<sequence length="132" mass="15340">MTDEPNIPKEVIEKTKEFISKGWHQGGNLARNKDGHGFDWLDRQACSFTMQGAFYRAAHRRRVTVAMFICIQEILMQAIQNVTSRPMYLFDFDDHPDTTKERTLSMLDEAIKIADRGFDVFEIPYFANHPPD</sequence>
<dbReference type="InterPro" id="IPR045677">
    <property type="entry name" value="DUF6197"/>
</dbReference>
<dbReference type="RefSeq" id="YP_009099968.1">
    <property type="nucleotide sequence ID" value="NC_025429.1"/>
</dbReference>
<keyword evidence="2" id="KW-1185">Reference proteome</keyword>
<dbReference type="GeneID" id="22109778"/>
<dbReference type="KEGG" id="vg:22109778"/>
<reference evidence="1 2" key="1">
    <citation type="submission" date="2014-07" db="EMBL/GenBank/DDBJ databases">
        <title>Isolation and characterization of Rhizobium leguminosarum phages from western Canadian soils and complete genome sequences of rhizobiophages vB_RleS_L338C and vB_RleM_P10VF.</title>
        <authorList>
            <person name="Restrepo-Cordoba M."/>
            <person name="Halmillawewa A.P."/>
            <person name="Perry B."/>
            <person name="Hynes M.F."/>
            <person name="Yost C.K."/>
        </authorList>
    </citation>
    <scope>NUCLEOTIDE SEQUENCE [LARGE SCALE GENOMIC DNA]</scope>
</reference>
<proteinExistence type="predicted"/>
<protein>
    <submittedName>
        <fullName evidence="1">Uncharacterized protein</fullName>
    </submittedName>
</protein>
<gene>
    <name evidence="1" type="ORF">P10VF_229</name>
</gene>
<dbReference type="EMBL" id="KM199770">
    <property type="protein sequence ID" value="AIK68442.1"/>
    <property type="molecule type" value="Genomic_DNA"/>
</dbReference>
<dbReference type="Proteomes" id="UP000204140">
    <property type="component" value="Segment"/>
</dbReference>
<organism evidence="1 2">
    <name type="scientific">Rhizobium phage vB_RleM_P10VF</name>
    <dbReference type="NCBI Taxonomy" id="1527770"/>
    <lineage>
        <taxon>Viruses</taxon>
        <taxon>Duplodnaviria</taxon>
        <taxon>Heunggongvirae</taxon>
        <taxon>Uroviricota</taxon>
        <taxon>Caudoviricetes</taxon>
        <taxon>Pootjesviridae</taxon>
        <taxon>Innesvirus</taxon>
        <taxon>Innesvirus P10VF</taxon>
    </lineage>
</organism>
<dbReference type="Pfam" id="PF19698">
    <property type="entry name" value="DUF6197"/>
    <property type="match status" value="1"/>
</dbReference>
<accession>A0A076YKZ2</accession>
<evidence type="ECO:0000313" key="2">
    <source>
        <dbReference type="Proteomes" id="UP000204140"/>
    </source>
</evidence>
<name>A0A076YKZ2_9CAUD</name>
<evidence type="ECO:0000313" key="1">
    <source>
        <dbReference type="EMBL" id="AIK68442.1"/>
    </source>
</evidence>